<protein>
    <recommendedName>
        <fullName evidence="10">Vacuolar ATPase assembly integral membrane protein</fullName>
    </recommendedName>
</protein>
<evidence type="ECO:0000256" key="1">
    <source>
        <dbReference type="ARBA" id="ARBA00004477"/>
    </source>
</evidence>
<evidence type="ECO:0000313" key="8">
    <source>
        <dbReference type="EMBL" id="KAK6498573.1"/>
    </source>
</evidence>
<evidence type="ECO:0000256" key="2">
    <source>
        <dbReference type="ARBA" id="ARBA00022692"/>
    </source>
</evidence>
<dbReference type="AlphaFoldDB" id="A0AAV9VZM1"/>
<dbReference type="GO" id="GO:0070072">
    <property type="term" value="P:vacuolar proton-transporting V-type ATPase complex assembly"/>
    <property type="evidence" value="ECO:0007669"/>
    <property type="project" value="InterPro"/>
</dbReference>
<reference evidence="8 9" key="1">
    <citation type="submission" date="2023-08" db="EMBL/GenBank/DDBJ databases">
        <authorList>
            <person name="Palmer J.M."/>
        </authorList>
    </citation>
    <scope>NUCLEOTIDE SEQUENCE [LARGE SCALE GENOMIC DNA]</scope>
    <source>
        <strain evidence="8 9">TWF481</strain>
    </source>
</reference>
<keyword evidence="2 7" id="KW-0812">Transmembrane</keyword>
<comment type="subcellular location">
    <subcellularLocation>
        <location evidence="1">Endoplasmic reticulum membrane</location>
        <topology evidence="1">Multi-pass membrane protein</topology>
    </subcellularLocation>
</comment>
<accession>A0AAV9VZM1</accession>
<evidence type="ECO:0008006" key="10">
    <source>
        <dbReference type="Google" id="ProtNLM"/>
    </source>
</evidence>
<keyword evidence="9" id="KW-1185">Reference proteome</keyword>
<feature type="transmembrane region" description="Helical" evidence="7">
    <location>
        <begin position="116"/>
        <end position="135"/>
    </location>
</feature>
<dbReference type="Proteomes" id="UP001370758">
    <property type="component" value="Unassembled WGS sequence"/>
</dbReference>
<organism evidence="8 9">
    <name type="scientific">Arthrobotrys musiformis</name>
    <dbReference type="NCBI Taxonomy" id="47236"/>
    <lineage>
        <taxon>Eukaryota</taxon>
        <taxon>Fungi</taxon>
        <taxon>Dikarya</taxon>
        <taxon>Ascomycota</taxon>
        <taxon>Pezizomycotina</taxon>
        <taxon>Orbiliomycetes</taxon>
        <taxon>Orbiliales</taxon>
        <taxon>Orbiliaceae</taxon>
        <taxon>Arthrobotrys</taxon>
    </lineage>
</organism>
<evidence type="ECO:0000256" key="5">
    <source>
        <dbReference type="ARBA" id="ARBA00023136"/>
    </source>
</evidence>
<dbReference type="GO" id="GO:0005789">
    <property type="term" value="C:endoplasmic reticulum membrane"/>
    <property type="evidence" value="ECO:0007669"/>
    <property type="project" value="UniProtKB-SubCell"/>
</dbReference>
<evidence type="ECO:0000313" key="9">
    <source>
        <dbReference type="Proteomes" id="UP001370758"/>
    </source>
</evidence>
<dbReference type="InterPro" id="IPR021013">
    <property type="entry name" value="ATPase_Vma12"/>
</dbReference>
<sequence length="199" mass="22183">MVLLSHTPASRRALHAPPPPGPDLVSIDHTNIAKFARERRSSSRDPHFALDILLRGTDIYIPRKPPKPEPSAEYVALMGKLRHEQAESLYASMLNIPDKDDSPHSIAKEISDQISVILNILFSAIFTGLAIWYATANLTTYRRREPLRVGASITVAVIVAVAEVVLFNSYRRKMDDAKSKERLQSEVKSVVPLGHRPDT</sequence>
<feature type="transmembrane region" description="Helical" evidence="7">
    <location>
        <begin position="147"/>
        <end position="170"/>
    </location>
</feature>
<keyword evidence="3" id="KW-0256">Endoplasmic reticulum</keyword>
<feature type="region of interest" description="Disordered" evidence="6">
    <location>
        <begin position="1"/>
        <end position="24"/>
    </location>
</feature>
<keyword evidence="5 7" id="KW-0472">Membrane</keyword>
<gene>
    <name evidence="8" type="ORF">TWF481_011158</name>
</gene>
<keyword evidence="4 7" id="KW-1133">Transmembrane helix</keyword>
<dbReference type="Pfam" id="PF11712">
    <property type="entry name" value="Vma12"/>
    <property type="match status" value="1"/>
</dbReference>
<dbReference type="PANTHER" id="PTHR31394:SF1">
    <property type="entry name" value="TRANSMEMBRANE PROTEIN 199"/>
    <property type="match status" value="1"/>
</dbReference>
<comment type="caution">
    <text evidence="8">The sequence shown here is derived from an EMBL/GenBank/DDBJ whole genome shotgun (WGS) entry which is preliminary data.</text>
</comment>
<evidence type="ECO:0000256" key="4">
    <source>
        <dbReference type="ARBA" id="ARBA00022989"/>
    </source>
</evidence>
<name>A0AAV9VZM1_9PEZI</name>
<evidence type="ECO:0000256" key="7">
    <source>
        <dbReference type="SAM" id="Phobius"/>
    </source>
</evidence>
<evidence type="ECO:0000256" key="6">
    <source>
        <dbReference type="SAM" id="MobiDB-lite"/>
    </source>
</evidence>
<dbReference type="EMBL" id="JAVHJL010000008">
    <property type="protein sequence ID" value="KAK6498573.1"/>
    <property type="molecule type" value="Genomic_DNA"/>
</dbReference>
<dbReference type="PANTHER" id="PTHR31394">
    <property type="entry name" value="TRANSMEMBRANE PROTEIN 199"/>
    <property type="match status" value="1"/>
</dbReference>
<evidence type="ECO:0000256" key="3">
    <source>
        <dbReference type="ARBA" id="ARBA00022824"/>
    </source>
</evidence>
<proteinExistence type="predicted"/>
<feature type="region of interest" description="Disordered" evidence="6">
    <location>
        <begin position="178"/>
        <end position="199"/>
    </location>
</feature>